<dbReference type="EMBL" id="JAATJJ010000002">
    <property type="protein sequence ID" value="NJB72719.1"/>
    <property type="molecule type" value="Genomic_DNA"/>
</dbReference>
<feature type="domain" description="Glycosyl transferase family 1" evidence="5">
    <location>
        <begin position="326"/>
        <end position="464"/>
    </location>
</feature>
<dbReference type="InterPro" id="IPR001296">
    <property type="entry name" value="Glyco_trans_1"/>
</dbReference>
<keyword evidence="3 7" id="KW-0328">Glycosyltransferase</keyword>
<dbReference type="AlphaFoldDB" id="A0A846R7H5"/>
<evidence type="ECO:0000259" key="6">
    <source>
        <dbReference type="Pfam" id="PF08323"/>
    </source>
</evidence>
<dbReference type="Pfam" id="PF00534">
    <property type="entry name" value="Glycos_transf_1"/>
    <property type="match status" value="1"/>
</dbReference>
<feature type="domain" description="Starch synthase catalytic" evidence="6">
    <location>
        <begin position="4"/>
        <end position="258"/>
    </location>
</feature>
<evidence type="ECO:0000313" key="7">
    <source>
        <dbReference type="EMBL" id="NJB72719.1"/>
    </source>
</evidence>
<evidence type="ECO:0000256" key="1">
    <source>
        <dbReference type="ARBA" id="ARBA00001478"/>
    </source>
</evidence>
<dbReference type="EC" id="2.4.1.21" evidence="2"/>
<comment type="catalytic activity">
    <reaction evidence="1">
        <text>[(1-&gt;4)-alpha-D-glucosyl](n) + ADP-alpha-D-glucose = [(1-&gt;4)-alpha-D-glucosyl](n+1) + ADP + H(+)</text>
        <dbReference type="Rhea" id="RHEA:18189"/>
        <dbReference type="Rhea" id="RHEA-COMP:9584"/>
        <dbReference type="Rhea" id="RHEA-COMP:9587"/>
        <dbReference type="ChEBI" id="CHEBI:15378"/>
        <dbReference type="ChEBI" id="CHEBI:15444"/>
        <dbReference type="ChEBI" id="CHEBI:57498"/>
        <dbReference type="ChEBI" id="CHEBI:456216"/>
        <dbReference type="EC" id="2.4.1.21"/>
    </reaction>
</comment>
<protein>
    <recommendedName>
        <fullName evidence="2">starch synthase</fullName>
        <ecNumber evidence="2">2.4.1.21</ecNumber>
    </recommendedName>
</protein>
<gene>
    <name evidence="7" type="ORF">GGR42_003210</name>
</gene>
<name>A0A846R7H5_9FLAO</name>
<dbReference type="GO" id="GO:0005978">
    <property type="term" value="P:glycogen biosynthetic process"/>
    <property type="evidence" value="ECO:0007669"/>
    <property type="project" value="TreeGrafter"/>
</dbReference>
<reference evidence="7 8" key="1">
    <citation type="submission" date="2020-03" db="EMBL/GenBank/DDBJ databases">
        <title>Genomic Encyclopedia of Type Strains, Phase IV (KMG-IV): sequencing the most valuable type-strain genomes for metagenomic binning, comparative biology and taxonomic classification.</title>
        <authorList>
            <person name="Goeker M."/>
        </authorList>
    </citation>
    <scope>NUCLEOTIDE SEQUENCE [LARGE SCALE GENOMIC DNA]</scope>
    <source>
        <strain evidence="7 8">DSM 29762</strain>
    </source>
</reference>
<evidence type="ECO:0000256" key="2">
    <source>
        <dbReference type="ARBA" id="ARBA00012588"/>
    </source>
</evidence>
<accession>A0A846R7H5</accession>
<dbReference type="RefSeq" id="WP_167966029.1">
    <property type="nucleotide sequence ID" value="NZ_JAATJJ010000002.1"/>
</dbReference>
<sequence length="513" mass="59368">MNNFLFAAAENDAIANCKAGGMGDVVRDVPRKISEKGDKVHVVVPSYGRLHKNGILKTNLNFQLRNTTYIAELYEVVPKKEFKNIHHYVIHHPEIEAGDIAHIYHNDPKEPFFTDAIKYFIFCTAVAEAIKKEAFGKLDVVHLHDWHSSLLLYLRQYHGLYTSLKKTRFVYSIHNLAIQGIRPFENNYSSLRNWFPDIPIDYKGLMDYRYQDCINLMAVGIRLADAVHTVSPSYKEDVLLPSRPPEFIGGEGLEEDLKKADNEGRLFGILNGCNYKNIRAAGSGFIYRNTVKALFRWLQEESKKYKADFLAHTGEKVMEYVGNRPKFIVSSVARLTEQKFYFFKRSPEAFVEILKKLEKVDGIFMLLGTGAPDYEELFRDFSYNYKNFIFTNGQSEDLIDSIYLESDLYFMPSLFEPCGISQMLSMRNGNPCLVHHTGGLKDTVEHMKTGFSFDGETYDDKIRNMLKSFDIALDVFQNDKTTWKKIKSNAKKMKFTWEKSVDLYYDKLYLLKY</sequence>
<proteinExistence type="predicted"/>
<dbReference type="GO" id="GO:0009011">
    <property type="term" value="F:alpha-1,4-glucan glucosyltransferase (ADP-glucose donor) activity"/>
    <property type="evidence" value="ECO:0007669"/>
    <property type="project" value="UniProtKB-EC"/>
</dbReference>
<dbReference type="SUPFAM" id="SSF53756">
    <property type="entry name" value="UDP-Glycosyltransferase/glycogen phosphorylase"/>
    <property type="match status" value="1"/>
</dbReference>
<comment type="caution">
    <text evidence="7">The sequence shown here is derived from an EMBL/GenBank/DDBJ whole genome shotgun (WGS) entry which is preliminary data.</text>
</comment>
<evidence type="ECO:0000256" key="3">
    <source>
        <dbReference type="ARBA" id="ARBA00022676"/>
    </source>
</evidence>
<evidence type="ECO:0000259" key="5">
    <source>
        <dbReference type="Pfam" id="PF00534"/>
    </source>
</evidence>
<dbReference type="Proteomes" id="UP000590442">
    <property type="component" value="Unassembled WGS sequence"/>
</dbReference>
<evidence type="ECO:0000313" key="8">
    <source>
        <dbReference type="Proteomes" id="UP000590442"/>
    </source>
</evidence>
<keyword evidence="8" id="KW-1185">Reference proteome</keyword>
<dbReference type="InterPro" id="IPR013534">
    <property type="entry name" value="Starch_synth_cat_dom"/>
</dbReference>
<evidence type="ECO:0000256" key="4">
    <source>
        <dbReference type="ARBA" id="ARBA00022679"/>
    </source>
</evidence>
<dbReference type="GO" id="GO:0005829">
    <property type="term" value="C:cytosol"/>
    <property type="evidence" value="ECO:0007669"/>
    <property type="project" value="TreeGrafter"/>
</dbReference>
<dbReference type="PANTHER" id="PTHR45825">
    <property type="entry name" value="GRANULE-BOUND STARCH SYNTHASE 1, CHLOROPLASTIC/AMYLOPLASTIC"/>
    <property type="match status" value="1"/>
</dbReference>
<dbReference type="Gene3D" id="3.40.50.2000">
    <property type="entry name" value="Glycogen Phosphorylase B"/>
    <property type="match status" value="2"/>
</dbReference>
<dbReference type="Pfam" id="PF08323">
    <property type="entry name" value="Glyco_transf_5"/>
    <property type="match status" value="1"/>
</dbReference>
<organism evidence="7 8">
    <name type="scientific">Saonia flava</name>
    <dbReference type="NCBI Taxonomy" id="523696"/>
    <lineage>
        <taxon>Bacteria</taxon>
        <taxon>Pseudomonadati</taxon>
        <taxon>Bacteroidota</taxon>
        <taxon>Flavobacteriia</taxon>
        <taxon>Flavobacteriales</taxon>
        <taxon>Flavobacteriaceae</taxon>
        <taxon>Saonia</taxon>
    </lineage>
</organism>
<dbReference type="PANTHER" id="PTHR45825:SF11">
    <property type="entry name" value="ALPHA AMYLASE DOMAIN-CONTAINING PROTEIN"/>
    <property type="match status" value="1"/>
</dbReference>
<keyword evidence="4 7" id="KW-0808">Transferase</keyword>